<evidence type="ECO:0000313" key="1">
    <source>
        <dbReference type="EMBL" id="AFA38617.1"/>
    </source>
</evidence>
<evidence type="ECO:0000313" key="2">
    <source>
        <dbReference type="Proteomes" id="UP000009062"/>
    </source>
</evidence>
<name>H6Q7W0_PYROT</name>
<organism evidence="1 2">
    <name type="scientific">Pyrobaculum oguniense (strain DSM 13380 / JCM 10595 / TE7)</name>
    <dbReference type="NCBI Taxonomy" id="698757"/>
    <lineage>
        <taxon>Archaea</taxon>
        <taxon>Thermoproteota</taxon>
        <taxon>Thermoprotei</taxon>
        <taxon>Thermoproteales</taxon>
        <taxon>Thermoproteaceae</taxon>
        <taxon>Pyrobaculum</taxon>
    </lineage>
</organism>
<dbReference type="STRING" id="698757.Pogu_0590"/>
<sequence length="107" mass="12006">MEKQIQINKENCAKLRAYYEVVDGFGEWLVLDALVGHLVGGLGGAVELLYRDEEGAVFGVYGLPCEIVLDMARSYLETLRSEVRVYAEDSLVKPPTRLKLRCEGCHE</sequence>
<proteinExistence type="predicted"/>
<dbReference type="HOGENOM" id="CLU_2204214_0_0_2"/>
<dbReference type="AlphaFoldDB" id="H6Q7W0"/>
<keyword evidence="2" id="KW-1185">Reference proteome</keyword>
<accession>H6Q7W0</accession>
<protein>
    <submittedName>
        <fullName evidence="1">Uncharacterized protein</fullName>
    </submittedName>
</protein>
<dbReference type="KEGG" id="pog:Pogu_0590"/>
<gene>
    <name evidence="1" type="ordered locus">Pogu_0590</name>
</gene>
<reference evidence="1 2" key="1">
    <citation type="journal article" date="2012" name="Stand. Genomic Sci.">
        <title>Complete genome sequence of Pyrobaculum oguniense.</title>
        <authorList>
            <person name="Bernick D.L."/>
            <person name="Karplus K."/>
            <person name="Lui L.M."/>
            <person name="Coker J.K."/>
            <person name="Murphy J.N."/>
            <person name="Chan P.P."/>
            <person name="Cozen A.E."/>
            <person name="Lowe T.M."/>
        </authorList>
    </citation>
    <scope>NUCLEOTIDE SEQUENCE [LARGE SCALE GENOMIC DNA]</scope>
    <source>
        <strain evidence="1 2">TE7</strain>
    </source>
</reference>
<dbReference type="Proteomes" id="UP000009062">
    <property type="component" value="Chromosome"/>
</dbReference>
<dbReference type="EMBL" id="CP003316">
    <property type="protein sequence ID" value="AFA38617.1"/>
    <property type="molecule type" value="Genomic_DNA"/>
</dbReference>